<accession>A0A3E2GS23</accession>
<feature type="non-terminal residue" evidence="2">
    <location>
        <position position="1"/>
    </location>
</feature>
<sequence length="367" mass="40891">MIAMSFNSTHTPFCATDSPLTKRWILALLLLISLIVVFHSSTRLHGENIHEVAQHGTGDVSLSQKASIKGKKVATIIENRALDNLIPLILHFSTVLGPEWPIVLFTDPSLLQLPDFKSPAFARLVNSGHISIIPLGEDVHFADSVAVSTFLTNPWVWEQLAPADHVLLFQSDSILCSKSLHTADDFLMYDFIGAPVVAFWGQGFNGGLSLRNRNMMLDIIAKSNFTAEREELPEPISVEDQWFYKKMLELPNKADGSPGACFPTMEVAASFAVQSVWDESPLGYHQVTMWQSENLTAITKWCPEWRLLKEGFYSAEWGPMGGLSTPKTHPWGSSGWVSYLGKTPWVEVDTQWAPIKPSHVEYNVQNA</sequence>
<feature type="non-terminal residue" evidence="2">
    <location>
        <position position="367"/>
    </location>
</feature>
<evidence type="ECO:0000313" key="3">
    <source>
        <dbReference type="Proteomes" id="UP000258309"/>
    </source>
</evidence>
<name>A0A3E2GS23_SCYLI</name>
<dbReference type="Proteomes" id="UP000258309">
    <property type="component" value="Unassembled WGS sequence"/>
</dbReference>
<dbReference type="AlphaFoldDB" id="A0A3E2GS23"/>
<protein>
    <recommendedName>
        <fullName evidence="1">DUF5672 domain-containing protein</fullName>
    </recommendedName>
</protein>
<comment type="caution">
    <text evidence="2">The sequence shown here is derived from an EMBL/GenBank/DDBJ whole genome shotgun (WGS) entry which is preliminary data.</text>
</comment>
<feature type="domain" description="DUF5672" evidence="1">
    <location>
        <begin position="132"/>
        <end position="285"/>
    </location>
</feature>
<reference evidence="2 3" key="1">
    <citation type="submission" date="2018-05" db="EMBL/GenBank/DDBJ databases">
        <title>Draft genome sequence of Scytalidium lignicola DSM 105466, a ubiquitous saprotrophic fungus.</title>
        <authorList>
            <person name="Buettner E."/>
            <person name="Gebauer A.M."/>
            <person name="Hofrichter M."/>
            <person name="Liers C."/>
            <person name="Kellner H."/>
        </authorList>
    </citation>
    <scope>NUCLEOTIDE SEQUENCE [LARGE SCALE GENOMIC DNA]</scope>
    <source>
        <strain evidence="2 3">DSM 105466</strain>
    </source>
</reference>
<evidence type="ECO:0000259" key="1">
    <source>
        <dbReference type="Pfam" id="PF18922"/>
    </source>
</evidence>
<dbReference type="OrthoDB" id="10025998at2759"/>
<gene>
    <name evidence="2" type="ORF">B7463_g12337</name>
</gene>
<organism evidence="2 3">
    <name type="scientific">Scytalidium lignicola</name>
    <name type="common">Hyphomycete</name>
    <dbReference type="NCBI Taxonomy" id="5539"/>
    <lineage>
        <taxon>Eukaryota</taxon>
        <taxon>Fungi</taxon>
        <taxon>Dikarya</taxon>
        <taxon>Ascomycota</taxon>
        <taxon>Pezizomycotina</taxon>
        <taxon>Leotiomycetes</taxon>
        <taxon>Leotiomycetes incertae sedis</taxon>
        <taxon>Scytalidium</taxon>
    </lineage>
</organism>
<proteinExistence type="predicted"/>
<evidence type="ECO:0000313" key="2">
    <source>
        <dbReference type="EMBL" id="RFU24001.1"/>
    </source>
</evidence>
<dbReference type="Pfam" id="PF18922">
    <property type="entry name" value="DUF5672"/>
    <property type="match status" value="1"/>
</dbReference>
<dbReference type="EMBL" id="NCSJ02000534">
    <property type="protein sequence ID" value="RFU24001.1"/>
    <property type="molecule type" value="Genomic_DNA"/>
</dbReference>
<dbReference type="OMA" id="HGENIHE"/>
<dbReference type="STRING" id="5539.A0A3E2GS23"/>
<dbReference type="InterPro" id="IPR043729">
    <property type="entry name" value="DUF5672"/>
</dbReference>
<keyword evidence="3" id="KW-1185">Reference proteome</keyword>